<proteinExistence type="predicted"/>
<reference evidence="1" key="1">
    <citation type="submission" date="2022-08" db="EMBL/GenBank/DDBJ databases">
        <title>Genome Sequence of Pycnoporus sanguineus.</title>
        <authorList>
            <person name="Buettner E."/>
        </authorList>
    </citation>
    <scope>NUCLEOTIDE SEQUENCE</scope>
    <source>
        <strain evidence="1">CG-C14</strain>
    </source>
</reference>
<evidence type="ECO:0000313" key="1">
    <source>
        <dbReference type="EMBL" id="KAJ2977678.1"/>
    </source>
</evidence>
<comment type="caution">
    <text evidence="1">The sequence shown here is derived from an EMBL/GenBank/DDBJ whole genome shotgun (WGS) entry which is preliminary data.</text>
</comment>
<name>A0ACC1NFU0_9APHY</name>
<dbReference type="EMBL" id="JANSHE010004426">
    <property type="protein sequence ID" value="KAJ2977678.1"/>
    <property type="molecule type" value="Genomic_DNA"/>
</dbReference>
<gene>
    <name evidence="1" type="ORF">NUW54_g11390</name>
</gene>
<protein>
    <submittedName>
        <fullName evidence="1">Uncharacterized protein</fullName>
    </submittedName>
</protein>
<organism evidence="1 2">
    <name type="scientific">Trametes sanguinea</name>
    <dbReference type="NCBI Taxonomy" id="158606"/>
    <lineage>
        <taxon>Eukaryota</taxon>
        <taxon>Fungi</taxon>
        <taxon>Dikarya</taxon>
        <taxon>Basidiomycota</taxon>
        <taxon>Agaricomycotina</taxon>
        <taxon>Agaricomycetes</taxon>
        <taxon>Polyporales</taxon>
        <taxon>Polyporaceae</taxon>
        <taxon>Trametes</taxon>
    </lineage>
</organism>
<accession>A0ACC1NFU0</accession>
<keyword evidence="2" id="KW-1185">Reference proteome</keyword>
<sequence length="124" mass="14062">MGRETKGETSLLADEGLDALDNRLPLRPTLGDEAQDVASPPPRRAQLVLRPMRIEEPEMLSGIVAYHFFAVYISFVYPRTLRALFVCCPDRLHRTHHPSHDHRTSSNMIIFCPVLNLHAIVHPT</sequence>
<evidence type="ECO:0000313" key="2">
    <source>
        <dbReference type="Proteomes" id="UP001144978"/>
    </source>
</evidence>
<dbReference type="Proteomes" id="UP001144978">
    <property type="component" value="Unassembled WGS sequence"/>
</dbReference>